<dbReference type="EMBL" id="BJCC01000014">
    <property type="protein sequence ID" value="GCF93925.1"/>
    <property type="molecule type" value="Genomic_DNA"/>
</dbReference>
<comment type="caution">
    <text evidence="2">The sequence shown here is derived from an EMBL/GenBank/DDBJ whole genome shotgun (WGS) entry which is preliminary data.</text>
</comment>
<dbReference type="Pfam" id="PF09913">
    <property type="entry name" value="DUF2142"/>
    <property type="match status" value="1"/>
</dbReference>
<feature type="transmembrane region" description="Helical" evidence="1">
    <location>
        <begin position="165"/>
        <end position="183"/>
    </location>
</feature>
<gene>
    <name evidence="2" type="ORF">NRIC_18160</name>
</gene>
<feature type="transmembrane region" description="Helical" evidence="1">
    <location>
        <begin position="244"/>
        <end position="264"/>
    </location>
</feature>
<keyword evidence="1" id="KW-0472">Membrane</keyword>
<dbReference type="Proteomes" id="UP000290567">
    <property type="component" value="Unassembled WGS sequence"/>
</dbReference>
<evidence type="ECO:0000256" key="1">
    <source>
        <dbReference type="SAM" id="Phobius"/>
    </source>
</evidence>
<proteinExistence type="predicted"/>
<dbReference type="RefSeq" id="WP_146622367.1">
    <property type="nucleotide sequence ID" value="NZ_BJCC01000014.1"/>
</dbReference>
<feature type="transmembrane region" description="Helical" evidence="1">
    <location>
        <begin position="378"/>
        <end position="393"/>
    </location>
</feature>
<feature type="transmembrane region" description="Helical" evidence="1">
    <location>
        <begin position="308"/>
        <end position="326"/>
    </location>
</feature>
<feature type="transmembrane region" description="Helical" evidence="1">
    <location>
        <begin position="195"/>
        <end position="224"/>
    </location>
</feature>
<keyword evidence="1" id="KW-1133">Transmembrane helix</keyword>
<evidence type="ECO:0000313" key="3">
    <source>
        <dbReference type="Proteomes" id="UP000290567"/>
    </source>
</evidence>
<feature type="transmembrane region" description="Helical" evidence="1">
    <location>
        <begin position="285"/>
        <end position="302"/>
    </location>
</feature>
<keyword evidence="3" id="KW-1185">Reference proteome</keyword>
<protein>
    <submittedName>
        <fullName evidence="2">Membrane protein</fullName>
    </submittedName>
</protein>
<feature type="transmembrane region" description="Helical" evidence="1">
    <location>
        <begin position="335"/>
        <end position="358"/>
    </location>
</feature>
<feature type="transmembrane region" description="Helical" evidence="1">
    <location>
        <begin position="140"/>
        <end position="159"/>
    </location>
</feature>
<reference evidence="3" key="1">
    <citation type="submission" date="2019-02" db="EMBL/GenBank/DDBJ databases">
        <title>Draft genome sequence of Enterococcus sp. Gos25-1.</title>
        <authorList>
            <person name="Tanaka N."/>
            <person name="Shiwa Y."/>
            <person name="Fujita N."/>
        </authorList>
    </citation>
    <scope>NUCLEOTIDE SEQUENCE [LARGE SCALE GENOMIC DNA]</scope>
    <source>
        <strain evidence="3">Gos25-1</strain>
    </source>
</reference>
<sequence length="430" mass="49152">MEKIKIENLFIALATLFIGISIAVMPINRVPDESNHARMAWGILYEQTDSSFDWMNSISQNAPINKHEYKQLFTEKIDMSHEAVRLKFGLKNIVHIPQFIGMILGSMIYPSIGLMITLGRVFNGLFYIMGMYLIIKHSKYGKLPLSFISLLPIMIQQAASLSYDVANYLAITAFFAWISNLSVSKQITKRTIVQFIVMFFALYATKINNLLLFLLLLTLGLRFSGILEGVNPFIEKTKAFVLKYRYLLLTIVLFLGLATVLVINQLIDVKHFTRVMINTLFSNNLNEHLNTILTIGMFGYFGNFAIQLPLWLIFADVAFLTLLFTLETEIEINKFFGVISGVMVPFQIAAIIAGMYFAWTPVVLGTNANISVGAQGRYFTPFLIYFVPLFLSFKNKLVLRYDRSFVKIIFTALCLFNFLVMMLLVIPYYW</sequence>
<feature type="transmembrane region" description="Helical" evidence="1">
    <location>
        <begin position="107"/>
        <end position="128"/>
    </location>
</feature>
<name>A0A4P5P7H1_9ENTE</name>
<organism evidence="2 3">
    <name type="scientific">Enterococcus florum</name>
    <dbReference type="NCBI Taxonomy" id="2480627"/>
    <lineage>
        <taxon>Bacteria</taxon>
        <taxon>Bacillati</taxon>
        <taxon>Bacillota</taxon>
        <taxon>Bacilli</taxon>
        <taxon>Lactobacillales</taxon>
        <taxon>Enterococcaceae</taxon>
        <taxon>Enterococcus</taxon>
    </lineage>
</organism>
<dbReference type="OrthoDB" id="2224229at2"/>
<evidence type="ECO:0000313" key="2">
    <source>
        <dbReference type="EMBL" id="GCF93925.1"/>
    </source>
</evidence>
<feature type="transmembrane region" description="Helical" evidence="1">
    <location>
        <begin position="9"/>
        <end position="27"/>
    </location>
</feature>
<feature type="transmembrane region" description="Helical" evidence="1">
    <location>
        <begin position="405"/>
        <end position="429"/>
    </location>
</feature>
<keyword evidence="1" id="KW-0812">Transmembrane</keyword>
<dbReference type="InterPro" id="IPR018674">
    <property type="entry name" value="DUF2142_membrane"/>
</dbReference>
<dbReference type="AlphaFoldDB" id="A0A4P5P7H1"/>
<accession>A0A4P5P7H1</accession>